<evidence type="ECO:0000313" key="2">
    <source>
        <dbReference type="Proteomes" id="UP001196413"/>
    </source>
</evidence>
<proteinExistence type="predicted"/>
<dbReference type="EMBL" id="JAHQIW010002841">
    <property type="protein sequence ID" value="KAJ1356541.1"/>
    <property type="molecule type" value="Genomic_DNA"/>
</dbReference>
<sequence length="284" mass="30369">MGGARRMFWRNFLMMSSSTIAMRQKKKRHSVTPIVFSGMILLTMLSLGNMAKVPTRSLPILLLATGAVLGCGTVPAASRTWRFHVTGFSLPVAMAFSADAAARAQVPQISPNSGSAEAFVKRLIIQGVHDVLEQQGRAAGLPDFVITTILGQLGINVFYTPLPCPKVSVDPTEPIMRDPANMMSRTTCVIFGNTVTTTCLGEGAPGIPAAAAPGGANMCVLDMAVHFTPIPQQHLLISGTLTTSNAIMANWSRGMWQSVVNRVLRMITSRPFETHFATAVATVT</sequence>
<dbReference type="Proteomes" id="UP001196413">
    <property type="component" value="Unassembled WGS sequence"/>
</dbReference>
<keyword evidence="2" id="KW-1185">Reference proteome</keyword>
<organism evidence="1 2">
    <name type="scientific">Parelaphostrongylus tenuis</name>
    <name type="common">Meningeal worm</name>
    <dbReference type="NCBI Taxonomy" id="148309"/>
    <lineage>
        <taxon>Eukaryota</taxon>
        <taxon>Metazoa</taxon>
        <taxon>Ecdysozoa</taxon>
        <taxon>Nematoda</taxon>
        <taxon>Chromadorea</taxon>
        <taxon>Rhabditida</taxon>
        <taxon>Rhabditina</taxon>
        <taxon>Rhabditomorpha</taxon>
        <taxon>Strongyloidea</taxon>
        <taxon>Metastrongylidae</taxon>
        <taxon>Parelaphostrongylus</taxon>
    </lineage>
</organism>
<comment type="caution">
    <text evidence="1">The sequence shown here is derived from an EMBL/GenBank/DDBJ whole genome shotgun (WGS) entry which is preliminary data.</text>
</comment>
<accession>A0AAD5MVV1</accession>
<evidence type="ECO:0000313" key="1">
    <source>
        <dbReference type="EMBL" id="KAJ1356541.1"/>
    </source>
</evidence>
<protein>
    <submittedName>
        <fullName evidence="1">Uncharacterized protein</fullName>
    </submittedName>
</protein>
<name>A0AAD5MVV1_PARTN</name>
<gene>
    <name evidence="1" type="ORF">KIN20_014272</name>
</gene>
<dbReference type="AlphaFoldDB" id="A0AAD5MVV1"/>
<reference evidence="1" key="1">
    <citation type="submission" date="2021-06" db="EMBL/GenBank/DDBJ databases">
        <title>Parelaphostrongylus tenuis whole genome reference sequence.</title>
        <authorList>
            <person name="Garwood T.J."/>
            <person name="Larsen P.A."/>
            <person name="Fountain-Jones N.M."/>
            <person name="Garbe J.R."/>
            <person name="Macchietto M.G."/>
            <person name="Kania S.A."/>
            <person name="Gerhold R.W."/>
            <person name="Richards J.E."/>
            <person name="Wolf T.M."/>
        </authorList>
    </citation>
    <scope>NUCLEOTIDE SEQUENCE</scope>
    <source>
        <strain evidence="1">MNPRO001-30</strain>
        <tissue evidence="1">Meninges</tissue>
    </source>
</reference>